<evidence type="ECO:0000313" key="7">
    <source>
        <dbReference type="Proteomes" id="UP000000365"/>
    </source>
</evidence>
<dbReference type="GO" id="GO:0006081">
    <property type="term" value="P:aldehyde metabolic process"/>
    <property type="evidence" value="ECO:0007669"/>
    <property type="project" value="InterPro"/>
</dbReference>
<dbReference type="KEGG" id="mla:Mlab_0388"/>
<evidence type="ECO:0000256" key="3">
    <source>
        <dbReference type="PROSITE-ProRule" id="PRU10007"/>
    </source>
</evidence>
<dbReference type="STRING" id="410358.Mlab_0388"/>
<gene>
    <name evidence="6" type="ordered locus">Mlab_0388</name>
</gene>
<dbReference type="InterPro" id="IPR012394">
    <property type="entry name" value="Aldehyde_DH_NAD(P)"/>
</dbReference>
<dbReference type="PROSITE" id="PS00687">
    <property type="entry name" value="ALDEHYDE_DEHYDR_GLU"/>
    <property type="match status" value="1"/>
</dbReference>
<evidence type="ECO:0000256" key="4">
    <source>
        <dbReference type="RuleBase" id="RU003345"/>
    </source>
</evidence>
<dbReference type="Pfam" id="PF00171">
    <property type="entry name" value="Aldedh"/>
    <property type="match status" value="1"/>
</dbReference>
<name>A2SQF8_METLZ</name>
<dbReference type="EMBL" id="CP000559">
    <property type="protein sequence ID" value="ABN06564.1"/>
    <property type="molecule type" value="Genomic_DNA"/>
</dbReference>
<dbReference type="InterPro" id="IPR029510">
    <property type="entry name" value="Ald_DH_CS_GLU"/>
</dbReference>
<evidence type="ECO:0000259" key="5">
    <source>
        <dbReference type="Pfam" id="PF00171"/>
    </source>
</evidence>
<dbReference type="InterPro" id="IPR016162">
    <property type="entry name" value="Ald_DH_N"/>
</dbReference>
<evidence type="ECO:0000256" key="1">
    <source>
        <dbReference type="ARBA" id="ARBA00009986"/>
    </source>
</evidence>
<dbReference type="InterPro" id="IPR015590">
    <property type="entry name" value="Aldehyde_DH_dom"/>
</dbReference>
<dbReference type="RefSeq" id="WP_011832765.1">
    <property type="nucleotide sequence ID" value="NC_008942.1"/>
</dbReference>
<sequence length="447" mass="50280">MSIEAHRFFFDTGNTLPIQRRLLALQKLRTSIETHEPEITAALFSDLGKCPFEAYAFEIAPVLHEIDYLIKHTNKILKPEKVRSPMMIFPAKTVIRHDPFGLALLLSPWNYPFHLFMLPLAGIVAGGNVVIGKTSRRSPETGKIIRTILAEVFPEEWVSVEDEVDLDAHYDYIFFTGGKDTGKMIAEKAAAHLTPVTLELGGKNACIVDETADIPVAAKRIAWGKFANSGQTCIAPDYLLVHKSVRDQLVNKVKEEIVTLYGSNPATNNDYGKIVTKDAYDRLVAFETPENLIFRAGEHNPDGRKVAPTILSADMSDPVMQNEIFGPILPVLAWERKDELEQLIKKEPLALYIFSENETFRNHLIERNPSGGVCINDVMMQVANQNAPFGGVGTSGMGKYHGKDSLETYTRKRTVVIKKTRPDPKIRYPPYTEKTLNMVKKWRKLLF</sequence>
<dbReference type="GO" id="GO:0004029">
    <property type="term" value="F:aldehyde dehydrogenase (NAD+) activity"/>
    <property type="evidence" value="ECO:0007669"/>
    <property type="project" value="TreeGrafter"/>
</dbReference>
<dbReference type="HOGENOM" id="CLU_005391_3_1_2"/>
<keyword evidence="2 4" id="KW-0560">Oxidoreductase</keyword>
<feature type="active site" evidence="3">
    <location>
        <position position="199"/>
    </location>
</feature>
<dbReference type="InterPro" id="IPR016161">
    <property type="entry name" value="Ald_DH/histidinol_DH"/>
</dbReference>
<dbReference type="PROSITE" id="PS00070">
    <property type="entry name" value="ALDEHYDE_DEHYDR_CYS"/>
    <property type="match status" value="1"/>
</dbReference>
<dbReference type="InterPro" id="IPR016160">
    <property type="entry name" value="Ald_DH_CS_CYS"/>
</dbReference>
<dbReference type="PIRSF" id="PIRSF036492">
    <property type="entry name" value="ALDH"/>
    <property type="match status" value="1"/>
</dbReference>
<dbReference type="AlphaFoldDB" id="A2SQF8"/>
<dbReference type="Proteomes" id="UP000000365">
    <property type="component" value="Chromosome"/>
</dbReference>
<dbReference type="OrthoDB" id="6342at2157"/>
<dbReference type="eggNOG" id="arCOG01252">
    <property type="taxonomic scope" value="Archaea"/>
</dbReference>
<keyword evidence="7" id="KW-1185">Reference proteome</keyword>
<proteinExistence type="inferred from homology"/>
<feature type="domain" description="Aldehyde dehydrogenase" evidence="5">
    <location>
        <begin position="10"/>
        <end position="415"/>
    </location>
</feature>
<dbReference type="PANTHER" id="PTHR43570">
    <property type="entry name" value="ALDEHYDE DEHYDROGENASE"/>
    <property type="match status" value="1"/>
</dbReference>
<reference evidence="6 7" key="1">
    <citation type="journal article" date="2009" name="Stand. Genomic Sci.">
        <title>Complete genome sequence of Methanocorpusculum labreanum type strain Z.</title>
        <authorList>
            <person name="Anderson I.J."/>
            <person name="Sieprawska-Lupa M."/>
            <person name="Goltsman E."/>
            <person name="Lapidus A."/>
            <person name="Copeland A."/>
            <person name="Glavina Del Rio T."/>
            <person name="Tice H."/>
            <person name="Dalin E."/>
            <person name="Barry K."/>
            <person name="Pitluck S."/>
            <person name="Hauser L."/>
            <person name="Land M."/>
            <person name="Lucas S."/>
            <person name="Richardson P."/>
            <person name="Whitman W.B."/>
            <person name="Kyrpides N.C."/>
        </authorList>
    </citation>
    <scope>NUCLEOTIDE SEQUENCE [LARGE SCALE GENOMIC DNA]</scope>
    <source>
        <strain evidence="7">ATCC 43576 / DSM 4855 / Z</strain>
    </source>
</reference>
<dbReference type="Gene3D" id="3.40.605.10">
    <property type="entry name" value="Aldehyde Dehydrogenase, Chain A, domain 1"/>
    <property type="match status" value="1"/>
</dbReference>
<evidence type="ECO:0000256" key="2">
    <source>
        <dbReference type="ARBA" id="ARBA00023002"/>
    </source>
</evidence>
<dbReference type="FunFam" id="3.40.309.10:FF:000003">
    <property type="entry name" value="Aldehyde dehydrogenase"/>
    <property type="match status" value="1"/>
</dbReference>
<evidence type="ECO:0000313" key="6">
    <source>
        <dbReference type="EMBL" id="ABN06564.1"/>
    </source>
</evidence>
<dbReference type="SUPFAM" id="SSF53720">
    <property type="entry name" value="ALDH-like"/>
    <property type="match status" value="1"/>
</dbReference>
<dbReference type="PANTHER" id="PTHR43570:SF16">
    <property type="entry name" value="ALDEHYDE DEHYDROGENASE TYPE III, ISOFORM Q"/>
    <property type="match status" value="1"/>
</dbReference>
<organism evidence="6 7">
    <name type="scientific">Methanocorpusculum labreanum (strain ATCC 43576 / DSM 4855 / Z)</name>
    <dbReference type="NCBI Taxonomy" id="410358"/>
    <lineage>
        <taxon>Archaea</taxon>
        <taxon>Methanobacteriati</taxon>
        <taxon>Methanobacteriota</taxon>
        <taxon>Stenosarchaea group</taxon>
        <taxon>Methanomicrobia</taxon>
        <taxon>Methanomicrobiales</taxon>
        <taxon>Methanocorpusculaceae</taxon>
        <taxon>Methanocorpusculum</taxon>
    </lineage>
</organism>
<accession>A2SQF8</accession>
<dbReference type="InterPro" id="IPR016163">
    <property type="entry name" value="Ald_DH_C"/>
</dbReference>
<dbReference type="GO" id="GO:0005737">
    <property type="term" value="C:cytoplasm"/>
    <property type="evidence" value="ECO:0007669"/>
    <property type="project" value="TreeGrafter"/>
</dbReference>
<dbReference type="GeneID" id="4794706"/>
<comment type="similarity">
    <text evidence="1 4">Belongs to the aldehyde dehydrogenase family.</text>
</comment>
<protein>
    <submittedName>
        <fullName evidence="6">Aldehyde dehydrogenase</fullName>
    </submittedName>
</protein>
<dbReference type="Gene3D" id="3.40.309.10">
    <property type="entry name" value="Aldehyde Dehydrogenase, Chain A, domain 2"/>
    <property type="match status" value="1"/>
</dbReference>